<dbReference type="Pfam" id="PF00753">
    <property type="entry name" value="Lactamase_B"/>
    <property type="match status" value="1"/>
</dbReference>
<evidence type="ECO:0000256" key="1">
    <source>
        <dbReference type="ARBA" id="ARBA00001947"/>
    </source>
</evidence>
<comment type="cofactor">
    <cofactor evidence="1">
        <name>Zn(2+)</name>
        <dbReference type="ChEBI" id="CHEBI:29105"/>
    </cofactor>
</comment>
<evidence type="ECO:0000256" key="5">
    <source>
        <dbReference type="ARBA" id="ARBA00022833"/>
    </source>
</evidence>
<keyword evidence="3" id="KW-0479">Metal-binding</keyword>
<proteinExistence type="inferred from homology"/>
<evidence type="ECO:0000259" key="6">
    <source>
        <dbReference type="SMART" id="SM00849"/>
    </source>
</evidence>
<dbReference type="InterPro" id="IPR035680">
    <property type="entry name" value="Clx_II_MBL"/>
</dbReference>
<name>A0A0D3JVW6_EMIH1</name>
<keyword evidence="4" id="KW-0378">Hydrolase</keyword>
<dbReference type="InterPro" id="IPR036866">
    <property type="entry name" value="RibonucZ/Hydroxyglut_hydro"/>
</dbReference>
<comment type="similarity">
    <text evidence="2">Belongs to the metallo-beta-lactamase superfamily. Glyoxalase II family.</text>
</comment>
<dbReference type="RefSeq" id="XP_005780080.1">
    <property type="nucleotide sequence ID" value="XM_005780023.1"/>
</dbReference>
<dbReference type="GO" id="GO:0046872">
    <property type="term" value="F:metal ion binding"/>
    <property type="evidence" value="ECO:0007669"/>
    <property type="project" value="UniProtKB-KW"/>
</dbReference>
<dbReference type="GO" id="GO:0016787">
    <property type="term" value="F:hydrolase activity"/>
    <property type="evidence" value="ECO:0007669"/>
    <property type="project" value="UniProtKB-KW"/>
</dbReference>
<dbReference type="AlphaFoldDB" id="A0A0D3JVW6"/>
<reference evidence="7" key="2">
    <citation type="submission" date="2024-10" db="UniProtKB">
        <authorList>
            <consortium name="EnsemblProtists"/>
        </authorList>
    </citation>
    <scope>IDENTIFICATION</scope>
</reference>
<keyword evidence="8" id="KW-1185">Reference proteome</keyword>
<dbReference type="eggNOG" id="KOG0813">
    <property type="taxonomic scope" value="Eukaryota"/>
</dbReference>
<evidence type="ECO:0000256" key="4">
    <source>
        <dbReference type="ARBA" id="ARBA00022801"/>
    </source>
</evidence>
<dbReference type="Proteomes" id="UP000013827">
    <property type="component" value="Unassembled WGS sequence"/>
</dbReference>
<organism evidence="7 8">
    <name type="scientific">Emiliania huxleyi (strain CCMP1516)</name>
    <dbReference type="NCBI Taxonomy" id="280463"/>
    <lineage>
        <taxon>Eukaryota</taxon>
        <taxon>Haptista</taxon>
        <taxon>Haptophyta</taxon>
        <taxon>Prymnesiophyceae</taxon>
        <taxon>Isochrysidales</taxon>
        <taxon>Noelaerhabdaceae</taxon>
        <taxon>Emiliania</taxon>
    </lineage>
</organism>
<dbReference type="EnsemblProtists" id="EOD27651">
    <property type="protein sequence ID" value="EOD27651"/>
    <property type="gene ID" value="EMIHUDRAFT_56275"/>
</dbReference>
<dbReference type="HOGENOM" id="CLU_030571_4_0_1"/>
<evidence type="ECO:0000313" key="7">
    <source>
        <dbReference type="EnsemblProtists" id="EOD27651"/>
    </source>
</evidence>
<protein>
    <recommendedName>
        <fullName evidence="6">Metallo-beta-lactamase domain-containing protein</fullName>
    </recommendedName>
</protein>
<evidence type="ECO:0000256" key="3">
    <source>
        <dbReference type="ARBA" id="ARBA00022723"/>
    </source>
</evidence>
<dbReference type="SMART" id="SM00849">
    <property type="entry name" value="Lactamase_B"/>
    <property type="match status" value="1"/>
</dbReference>
<dbReference type="PaxDb" id="2903-EOD27651"/>
<dbReference type="SUPFAM" id="SSF56281">
    <property type="entry name" value="Metallo-hydrolase/oxidoreductase"/>
    <property type="match status" value="1"/>
</dbReference>
<dbReference type="InterPro" id="IPR001279">
    <property type="entry name" value="Metallo-B-lactamas"/>
</dbReference>
<reference evidence="8" key="1">
    <citation type="journal article" date="2013" name="Nature">
        <title>Pan genome of the phytoplankton Emiliania underpins its global distribution.</title>
        <authorList>
            <person name="Read B.A."/>
            <person name="Kegel J."/>
            <person name="Klute M.J."/>
            <person name="Kuo A."/>
            <person name="Lefebvre S.C."/>
            <person name="Maumus F."/>
            <person name="Mayer C."/>
            <person name="Miller J."/>
            <person name="Monier A."/>
            <person name="Salamov A."/>
            <person name="Young J."/>
            <person name="Aguilar M."/>
            <person name="Claverie J.M."/>
            <person name="Frickenhaus S."/>
            <person name="Gonzalez K."/>
            <person name="Herman E.K."/>
            <person name="Lin Y.C."/>
            <person name="Napier J."/>
            <person name="Ogata H."/>
            <person name="Sarno A.F."/>
            <person name="Shmutz J."/>
            <person name="Schroeder D."/>
            <person name="de Vargas C."/>
            <person name="Verret F."/>
            <person name="von Dassow P."/>
            <person name="Valentin K."/>
            <person name="Van de Peer Y."/>
            <person name="Wheeler G."/>
            <person name="Dacks J.B."/>
            <person name="Delwiche C.F."/>
            <person name="Dyhrman S.T."/>
            <person name="Glockner G."/>
            <person name="John U."/>
            <person name="Richards T."/>
            <person name="Worden A.Z."/>
            <person name="Zhang X."/>
            <person name="Grigoriev I.V."/>
            <person name="Allen A.E."/>
            <person name="Bidle K."/>
            <person name="Borodovsky M."/>
            <person name="Bowler C."/>
            <person name="Brownlee C."/>
            <person name="Cock J.M."/>
            <person name="Elias M."/>
            <person name="Gladyshev V.N."/>
            <person name="Groth M."/>
            <person name="Guda C."/>
            <person name="Hadaegh A."/>
            <person name="Iglesias-Rodriguez M.D."/>
            <person name="Jenkins J."/>
            <person name="Jones B.M."/>
            <person name="Lawson T."/>
            <person name="Leese F."/>
            <person name="Lindquist E."/>
            <person name="Lobanov A."/>
            <person name="Lomsadze A."/>
            <person name="Malik S.B."/>
            <person name="Marsh M.E."/>
            <person name="Mackinder L."/>
            <person name="Mock T."/>
            <person name="Mueller-Roeber B."/>
            <person name="Pagarete A."/>
            <person name="Parker M."/>
            <person name="Probert I."/>
            <person name="Quesneville H."/>
            <person name="Raines C."/>
            <person name="Rensing S.A."/>
            <person name="Riano-Pachon D.M."/>
            <person name="Richier S."/>
            <person name="Rokitta S."/>
            <person name="Shiraiwa Y."/>
            <person name="Soanes D.M."/>
            <person name="van der Giezen M."/>
            <person name="Wahlund T.M."/>
            <person name="Williams B."/>
            <person name="Wilson W."/>
            <person name="Wolfe G."/>
            <person name="Wurch L.L."/>
        </authorList>
    </citation>
    <scope>NUCLEOTIDE SEQUENCE</scope>
</reference>
<sequence length="168" mass="17581">DAADRPVALVDPSDPTAVLAALSDLSRDHYGGAALRPVAILTTHKHWDHAAGNVPLREKFGRSLRVYGGEVDAVSGCTHPLRDGDEVRVGSLRVVALSAPGHTAGSTAFLVRGSPSALFGGDVLFCGGCGAPFEGCADDMVSTFAKLWRSCPPETLLFPGHEYTLSIL</sequence>
<evidence type="ECO:0000256" key="2">
    <source>
        <dbReference type="ARBA" id="ARBA00006759"/>
    </source>
</evidence>
<dbReference type="PANTHER" id="PTHR11935:SF116">
    <property type="entry name" value="HYDROLASE PNKD-RELATED"/>
    <property type="match status" value="1"/>
</dbReference>
<feature type="domain" description="Metallo-beta-lactamase" evidence="6">
    <location>
        <begin position="4"/>
        <end position="161"/>
    </location>
</feature>
<dbReference type="STRING" id="2903.R1EXC6"/>
<evidence type="ECO:0000313" key="8">
    <source>
        <dbReference type="Proteomes" id="UP000013827"/>
    </source>
</evidence>
<keyword evidence="5" id="KW-0862">Zinc</keyword>
<dbReference type="GeneID" id="17273196"/>
<dbReference type="KEGG" id="ehx:EMIHUDRAFT_56275"/>
<dbReference type="CDD" id="cd07723">
    <property type="entry name" value="hydroxyacylglutathione_hydrolase_MBL-fold"/>
    <property type="match status" value="1"/>
</dbReference>
<accession>A0A0D3JVW6</accession>
<dbReference type="PANTHER" id="PTHR11935">
    <property type="entry name" value="BETA LACTAMASE DOMAIN"/>
    <property type="match status" value="1"/>
</dbReference>
<dbReference type="Gene3D" id="3.60.15.10">
    <property type="entry name" value="Ribonuclease Z/Hydroxyacylglutathione hydrolase-like"/>
    <property type="match status" value="1"/>
</dbReference>